<keyword evidence="3 4" id="KW-0443">Lipid metabolism</keyword>
<keyword evidence="1 4" id="KW-0378">Hydrolase</keyword>
<name>A0A2K4ZII5_9FIRM</name>
<dbReference type="Gene3D" id="3.40.1090.10">
    <property type="entry name" value="Cytosolic phospholipase A2 catalytic domain"/>
    <property type="match status" value="2"/>
</dbReference>
<reference evidence="6 7" key="1">
    <citation type="submission" date="2018-01" db="EMBL/GenBank/DDBJ databases">
        <authorList>
            <person name="Gaut B.S."/>
            <person name="Morton B.R."/>
            <person name="Clegg M.T."/>
            <person name="Duvall M.R."/>
        </authorList>
    </citation>
    <scope>NUCLEOTIDE SEQUENCE [LARGE SCALE GENOMIC DNA]</scope>
    <source>
        <strain evidence="6">GP69</strain>
    </source>
</reference>
<dbReference type="PANTHER" id="PTHR14226:SF25">
    <property type="entry name" value="PHOSPHOESTERASE"/>
    <property type="match status" value="1"/>
</dbReference>
<dbReference type="Pfam" id="PF01734">
    <property type="entry name" value="Patatin"/>
    <property type="match status" value="1"/>
</dbReference>
<evidence type="ECO:0000256" key="4">
    <source>
        <dbReference type="PROSITE-ProRule" id="PRU01161"/>
    </source>
</evidence>
<dbReference type="OrthoDB" id="9802424at2"/>
<feature type="short sequence motif" description="DGA/G" evidence="4">
    <location>
        <begin position="159"/>
        <end position="161"/>
    </location>
</feature>
<dbReference type="PANTHER" id="PTHR14226">
    <property type="entry name" value="NEUROPATHY TARGET ESTERASE/SWISS CHEESE D.MELANOGASTER"/>
    <property type="match status" value="1"/>
</dbReference>
<evidence type="ECO:0000259" key="5">
    <source>
        <dbReference type="PROSITE" id="PS51635"/>
    </source>
</evidence>
<dbReference type="PROSITE" id="PS51635">
    <property type="entry name" value="PNPLA"/>
    <property type="match status" value="1"/>
</dbReference>
<keyword evidence="7" id="KW-1185">Reference proteome</keyword>
<feature type="active site" description="Nucleophile" evidence="4">
    <location>
        <position position="39"/>
    </location>
</feature>
<dbReference type="SUPFAM" id="SSF52151">
    <property type="entry name" value="FabD/lysophospholipase-like"/>
    <property type="match status" value="1"/>
</dbReference>
<feature type="short sequence motif" description="GXGXXG" evidence="4">
    <location>
        <begin position="10"/>
        <end position="15"/>
    </location>
</feature>
<dbReference type="InterPro" id="IPR016035">
    <property type="entry name" value="Acyl_Trfase/lysoPLipase"/>
</dbReference>
<evidence type="ECO:0000256" key="1">
    <source>
        <dbReference type="ARBA" id="ARBA00022801"/>
    </source>
</evidence>
<protein>
    <submittedName>
        <fullName evidence="6">NTE family protein RssA</fullName>
    </submittedName>
</protein>
<dbReference type="EMBL" id="OFSM01000014">
    <property type="protein sequence ID" value="SOY30212.1"/>
    <property type="molecule type" value="Genomic_DNA"/>
</dbReference>
<dbReference type="Pfam" id="PF19890">
    <property type="entry name" value="DUF6363"/>
    <property type="match status" value="1"/>
</dbReference>
<evidence type="ECO:0000256" key="2">
    <source>
        <dbReference type="ARBA" id="ARBA00022963"/>
    </source>
</evidence>
<gene>
    <name evidence="6" type="primary">rssA</name>
    <name evidence="6" type="ORF">AMURIS_02935</name>
</gene>
<feature type="active site" description="Proton acceptor" evidence="4">
    <location>
        <position position="159"/>
    </location>
</feature>
<proteinExistence type="predicted"/>
<organism evidence="6 7">
    <name type="scientific">Acetatifactor muris</name>
    <dbReference type="NCBI Taxonomy" id="879566"/>
    <lineage>
        <taxon>Bacteria</taxon>
        <taxon>Bacillati</taxon>
        <taxon>Bacillota</taxon>
        <taxon>Clostridia</taxon>
        <taxon>Lachnospirales</taxon>
        <taxon>Lachnospiraceae</taxon>
        <taxon>Acetatifactor</taxon>
    </lineage>
</organism>
<dbReference type="Proteomes" id="UP000236311">
    <property type="component" value="Unassembled WGS sequence"/>
</dbReference>
<accession>A0A2K4ZII5</accession>
<keyword evidence="2 4" id="KW-0442">Lipid degradation</keyword>
<dbReference type="InterPro" id="IPR002641">
    <property type="entry name" value="PNPLA_dom"/>
</dbReference>
<dbReference type="GO" id="GO:0016787">
    <property type="term" value="F:hydrolase activity"/>
    <property type="evidence" value="ECO:0007669"/>
    <property type="project" value="UniProtKB-UniRule"/>
</dbReference>
<dbReference type="AlphaFoldDB" id="A0A2K4ZII5"/>
<dbReference type="GO" id="GO:0016042">
    <property type="term" value="P:lipid catabolic process"/>
    <property type="evidence" value="ECO:0007669"/>
    <property type="project" value="UniProtKB-UniRule"/>
</dbReference>
<dbReference type="InterPro" id="IPR037483">
    <property type="entry name" value="YjjU-like"/>
</dbReference>
<evidence type="ECO:0000313" key="6">
    <source>
        <dbReference type="EMBL" id="SOY30212.1"/>
    </source>
</evidence>
<evidence type="ECO:0000256" key="3">
    <source>
        <dbReference type="ARBA" id="ARBA00023098"/>
    </source>
</evidence>
<sequence>MYQAGLILEGGGMKGVYTAGVIDFFLDKGIEFSSVYGVSAGACSMCSYLSKQRKRALDVCIDYLDNRKYCSLESLLTTGDLFNVEMCYHLIPEYLNPYDYDTFNQYKGKAYSVATDIASGRPEYFRIRDMRKDIDKIRASASLPLVSRNVKINGKYYLDGGISDSLPLQKSIMDGNRKNVVVMTKETGYEKGPVGWLSFWLTKLRYWRYPRVASMMAERHMHYNEQAAYIERLRKSGEVFVIRPKKTGNVGRVEKDVKKLKALYRQGYADAKMCYGEMKRFLES</sequence>
<dbReference type="InterPro" id="IPR045943">
    <property type="entry name" value="DUF6363"/>
</dbReference>
<evidence type="ECO:0000313" key="7">
    <source>
        <dbReference type="Proteomes" id="UP000236311"/>
    </source>
</evidence>
<dbReference type="CDD" id="cd07208">
    <property type="entry name" value="Pat_hypo_Ecoli_yjju_like"/>
    <property type="match status" value="1"/>
</dbReference>
<dbReference type="InterPro" id="IPR050301">
    <property type="entry name" value="NTE"/>
</dbReference>
<feature type="domain" description="PNPLA" evidence="5">
    <location>
        <begin position="6"/>
        <end position="172"/>
    </location>
</feature>
<feature type="short sequence motif" description="GXSXG" evidence="4">
    <location>
        <begin position="37"/>
        <end position="41"/>
    </location>
</feature>